<dbReference type="GO" id="GO:0030286">
    <property type="term" value="C:dynein complex"/>
    <property type="evidence" value="ECO:0007669"/>
    <property type="project" value="InterPro"/>
</dbReference>
<dbReference type="InterPro" id="IPR027417">
    <property type="entry name" value="P-loop_NTPase"/>
</dbReference>
<reference evidence="2 3" key="1">
    <citation type="submission" date="2015-04" db="EMBL/GenBank/DDBJ databases">
        <title>Lasius niger genome sequencing.</title>
        <authorList>
            <person name="Konorov E.A."/>
            <person name="Nikitin M.A."/>
            <person name="Kirill M.V."/>
            <person name="Chang P."/>
        </authorList>
    </citation>
    <scope>NUCLEOTIDE SEQUENCE [LARGE SCALE GENOMIC DNA]</scope>
    <source>
        <tissue evidence="2">Whole</tissue>
    </source>
</reference>
<dbReference type="Pfam" id="PF12774">
    <property type="entry name" value="AAA_6"/>
    <property type="match status" value="1"/>
</dbReference>
<dbReference type="PANTHER" id="PTHR46961">
    <property type="entry name" value="DYNEIN HEAVY CHAIN 1, AXONEMAL-LIKE PROTEIN"/>
    <property type="match status" value="1"/>
</dbReference>
<name>A0A0J7L9A4_LASNI</name>
<evidence type="ECO:0000259" key="1">
    <source>
        <dbReference type="Pfam" id="PF12774"/>
    </source>
</evidence>
<organism evidence="2 3">
    <name type="scientific">Lasius niger</name>
    <name type="common">Black garden ant</name>
    <dbReference type="NCBI Taxonomy" id="67767"/>
    <lineage>
        <taxon>Eukaryota</taxon>
        <taxon>Metazoa</taxon>
        <taxon>Ecdysozoa</taxon>
        <taxon>Arthropoda</taxon>
        <taxon>Hexapoda</taxon>
        <taxon>Insecta</taxon>
        <taxon>Pterygota</taxon>
        <taxon>Neoptera</taxon>
        <taxon>Endopterygota</taxon>
        <taxon>Hymenoptera</taxon>
        <taxon>Apocrita</taxon>
        <taxon>Aculeata</taxon>
        <taxon>Formicoidea</taxon>
        <taxon>Formicidae</taxon>
        <taxon>Formicinae</taxon>
        <taxon>Lasius</taxon>
        <taxon>Lasius</taxon>
    </lineage>
</organism>
<dbReference type="InterPro" id="IPR035699">
    <property type="entry name" value="AAA_6"/>
</dbReference>
<dbReference type="GO" id="GO:0045505">
    <property type="term" value="F:dynein intermediate chain binding"/>
    <property type="evidence" value="ECO:0007669"/>
    <property type="project" value="InterPro"/>
</dbReference>
<dbReference type="OrthoDB" id="7605091at2759"/>
<dbReference type="Gene3D" id="1.10.8.710">
    <property type="match status" value="1"/>
</dbReference>
<dbReference type="STRING" id="67767.A0A0J7L9A4"/>
<dbReference type="GO" id="GO:0005524">
    <property type="term" value="F:ATP binding"/>
    <property type="evidence" value="ECO:0007669"/>
    <property type="project" value="InterPro"/>
</dbReference>
<dbReference type="EMBL" id="LBMM01000143">
    <property type="protein sequence ID" value="KMR04766.1"/>
    <property type="molecule type" value="Genomic_DNA"/>
</dbReference>
<sequence>MSSIVVTLAHKEVARLLLDRNITKQTDFEWIAQLRYYRNDKVVEVSVFDATIEYGYEYNYRRQSIVNTPLTDRCFRTILQAYRYHLYSGIVGPTSCGKTETVRSLTGALAKLFYIVNCNNSVSYDCATRIFKGVVSCGAWVCFENFDRLKQELLSAIAQNLTQMKQAVSSNSKTINFDGCDLTLNVSGHVCVNVDSAQTGYTDLPDNLKVLFRFVSMTAPDIGRIAEIELFAGGFLHAKKLAAKLAVTYKLLSEHLGERRYYNFSASSLKTVVATAIDMKRNVPDENEHTLLLRSMIDINIPQLCTADIPVFQRIVRDVFPESDVLPSFDCSAILKALESVCAKRSLVAHPIFKLKIIQIIELMIKGTRLAPQ</sequence>
<dbReference type="PaxDb" id="67767-A0A0J7L9A4"/>
<protein>
    <submittedName>
        <fullName evidence="2">Dynein heavy chain axonemal</fullName>
    </submittedName>
</protein>
<comment type="caution">
    <text evidence="2">The sequence shown here is derived from an EMBL/GenBank/DDBJ whole genome shotgun (WGS) entry which is preliminary data.</text>
</comment>
<accession>A0A0J7L9A4</accession>
<dbReference type="Gene3D" id="3.40.50.300">
    <property type="entry name" value="P-loop containing nucleotide triphosphate hydrolases"/>
    <property type="match status" value="1"/>
</dbReference>
<proteinExistence type="predicted"/>
<evidence type="ECO:0000313" key="3">
    <source>
        <dbReference type="Proteomes" id="UP000036403"/>
    </source>
</evidence>
<dbReference type="GO" id="GO:0051959">
    <property type="term" value="F:dynein light intermediate chain binding"/>
    <property type="evidence" value="ECO:0007669"/>
    <property type="project" value="InterPro"/>
</dbReference>
<gene>
    <name evidence="2" type="ORF">RF55_462</name>
</gene>
<dbReference type="GO" id="GO:0007018">
    <property type="term" value="P:microtubule-based movement"/>
    <property type="evidence" value="ECO:0007669"/>
    <property type="project" value="InterPro"/>
</dbReference>
<dbReference type="PANTHER" id="PTHR46961:SF8">
    <property type="entry name" value="DYNEIN AXONEMAL HEAVY CHAIN 7"/>
    <property type="match status" value="1"/>
</dbReference>
<dbReference type="Proteomes" id="UP000036403">
    <property type="component" value="Unassembled WGS sequence"/>
</dbReference>
<keyword evidence="3" id="KW-1185">Reference proteome</keyword>
<dbReference type="InterPro" id="IPR026983">
    <property type="entry name" value="DHC"/>
</dbReference>
<dbReference type="InterPro" id="IPR043157">
    <property type="entry name" value="Dynein_AAA1S"/>
</dbReference>
<evidence type="ECO:0000313" key="2">
    <source>
        <dbReference type="EMBL" id="KMR04766.1"/>
    </source>
</evidence>
<dbReference type="AlphaFoldDB" id="A0A0J7L9A4"/>
<dbReference type="SUPFAM" id="SSF52540">
    <property type="entry name" value="P-loop containing nucleoside triphosphate hydrolases"/>
    <property type="match status" value="1"/>
</dbReference>
<dbReference type="Gene3D" id="1.20.58.1120">
    <property type="match status" value="1"/>
</dbReference>
<feature type="domain" description="Dynein heavy chain hydrolytic ATP-binding dynein motor region" evidence="1">
    <location>
        <begin position="54"/>
        <end position="365"/>
    </location>
</feature>